<evidence type="ECO:0000313" key="6">
    <source>
        <dbReference type="EMBL" id="CAA9225130.1"/>
    </source>
</evidence>
<dbReference type="Pfam" id="PF00440">
    <property type="entry name" value="TetR_N"/>
    <property type="match status" value="1"/>
</dbReference>
<dbReference type="PANTHER" id="PTHR30055:SF160">
    <property type="entry name" value="TRANSCRIPTIONAL REGULATORY PROTEIN (PROBABLY ASNC-FAMILY)-RELATED"/>
    <property type="match status" value="1"/>
</dbReference>
<feature type="DNA-binding region" description="H-T-H motif" evidence="4">
    <location>
        <begin position="36"/>
        <end position="55"/>
    </location>
</feature>
<name>A0A6J4HJR7_9ACTN</name>
<proteinExistence type="predicted"/>
<dbReference type="SUPFAM" id="SSF48498">
    <property type="entry name" value="Tetracyclin repressor-like, C-terminal domain"/>
    <property type="match status" value="1"/>
</dbReference>
<dbReference type="PRINTS" id="PR00455">
    <property type="entry name" value="HTHTETR"/>
</dbReference>
<dbReference type="GO" id="GO:0003700">
    <property type="term" value="F:DNA-binding transcription factor activity"/>
    <property type="evidence" value="ECO:0007669"/>
    <property type="project" value="TreeGrafter"/>
</dbReference>
<gene>
    <name evidence="6" type="ORF">AVDCRST_MAG76-915</name>
</gene>
<sequence length="203" mass="21799">MSASDPTPRLPAARRRRQLLDVALAVFSTGGYHGTSMDDVAIAAGVTKPVLYQHFGSKRALYVELLDDVGGQLMDVIAKAAAEADGPHRQVEAGFGAYFRFVEHHEDAFRLLFGGGSKRDEGFADRVRLVEGALAELIAGFITAELPPEQTLTLAHGIVGMAESTCRHWLRTRAGGEATTTADEIADLLAELAWAGLRGVGRR</sequence>
<organism evidence="6">
    <name type="scientific">uncultured Acidimicrobiales bacterium</name>
    <dbReference type="NCBI Taxonomy" id="310071"/>
    <lineage>
        <taxon>Bacteria</taxon>
        <taxon>Bacillati</taxon>
        <taxon>Actinomycetota</taxon>
        <taxon>Acidimicrobiia</taxon>
        <taxon>Acidimicrobiales</taxon>
        <taxon>environmental samples</taxon>
    </lineage>
</organism>
<evidence type="ECO:0000259" key="5">
    <source>
        <dbReference type="PROSITE" id="PS50977"/>
    </source>
</evidence>
<dbReference type="PROSITE" id="PS50977">
    <property type="entry name" value="HTH_TETR_2"/>
    <property type="match status" value="1"/>
</dbReference>
<evidence type="ECO:0000256" key="3">
    <source>
        <dbReference type="ARBA" id="ARBA00023163"/>
    </source>
</evidence>
<evidence type="ECO:0000256" key="2">
    <source>
        <dbReference type="ARBA" id="ARBA00023125"/>
    </source>
</evidence>
<dbReference type="InterPro" id="IPR001647">
    <property type="entry name" value="HTH_TetR"/>
</dbReference>
<dbReference type="Pfam" id="PF21943">
    <property type="entry name" value="TetR_C_46"/>
    <property type="match status" value="1"/>
</dbReference>
<feature type="domain" description="HTH tetR-type" evidence="5">
    <location>
        <begin position="13"/>
        <end position="73"/>
    </location>
</feature>
<dbReference type="FunFam" id="1.10.10.60:FF:000141">
    <property type="entry name" value="TetR family transcriptional regulator"/>
    <property type="match status" value="1"/>
</dbReference>
<dbReference type="GO" id="GO:0000976">
    <property type="term" value="F:transcription cis-regulatory region binding"/>
    <property type="evidence" value="ECO:0007669"/>
    <property type="project" value="TreeGrafter"/>
</dbReference>
<dbReference type="InterPro" id="IPR050109">
    <property type="entry name" value="HTH-type_TetR-like_transc_reg"/>
</dbReference>
<protein>
    <submittedName>
        <fullName evidence="6">Transcriptional regulator, AcrR family</fullName>
    </submittedName>
</protein>
<dbReference type="PROSITE" id="PS01081">
    <property type="entry name" value="HTH_TETR_1"/>
    <property type="match status" value="1"/>
</dbReference>
<keyword evidence="2 4" id="KW-0238">DNA-binding</keyword>
<dbReference type="InterPro" id="IPR054129">
    <property type="entry name" value="DesT_TetR_C"/>
</dbReference>
<reference evidence="6" key="1">
    <citation type="submission" date="2020-02" db="EMBL/GenBank/DDBJ databases">
        <authorList>
            <person name="Meier V. D."/>
        </authorList>
    </citation>
    <scope>NUCLEOTIDE SEQUENCE</scope>
    <source>
        <strain evidence="6">AVDCRST_MAG76</strain>
    </source>
</reference>
<dbReference type="PANTHER" id="PTHR30055">
    <property type="entry name" value="HTH-TYPE TRANSCRIPTIONAL REGULATOR RUTR"/>
    <property type="match status" value="1"/>
</dbReference>
<dbReference type="AlphaFoldDB" id="A0A6J4HJR7"/>
<accession>A0A6J4HJR7</accession>
<keyword evidence="3" id="KW-0804">Transcription</keyword>
<evidence type="ECO:0000256" key="4">
    <source>
        <dbReference type="PROSITE-ProRule" id="PRU00335"/>
    </source>
</evidence>
<dbReference type="InterPro" id="IPR036271">
    <property type="entry name" value="Tet_transcr_reg_TetR-rel_C_sf"/>
</dbReference>
<dbReference type="EMBL" id="CADCSZ010000053">
    <property type="protein sequence ID" value="CAA9225130.1"/>
    <property type="molecule type" value="Genomic_DNA"/>
</dbReference>
<keyword evidence="1" id="KW-0805">Transcription regulation</keyword>
<evidence type="ECO:0000256" key="1">
    <source>
        <dbReference type="ARBA" id="ARBA00023015"/>
    </source>
</evidence>
<dbReference type="InterPro" id="IPR023772">
    <property type="entry name" value="DNA-bd_HTH_TetR-type_CS"/>
</dbReference>
<dbReference type="InterPro" id="IPR009057">
    <property type="entry name" value="Homeodomain-like_sf"/>
</dbReference>
<dbReference type="Gene3D" id="1.10.357.10">
    <property type="entry name" value="Tetracycline Repressor, domain 2"/>
    <property type="match status" value="1"/>
</dbReference>
<dbReference type="GO" id="GO:0045892">
    <property type="term" value="P:negative regulation of DNA-templated transcription"/>
    <property type="evidence" value="ECO:0007669"/>
    <property type="project" value="UniProtKB-ARBA"/>
</dbReference>
<dbReference type="SUPFAM" id="SSF46689">
    <property type="entry name" value="Homeodomain-like"/>
    <property type="match status" value="1"/>
</dbReference>